<reference evidence="4 5" key="1">
    <citation type="journal article" date="2017" name="G3 (Bethesda)">
        <title>The Physical Genome Mapping of Anopheles albimanus Corrected Scaffold Misassemblies and Identified Interarm Rearrangements in Genus Anopheles.</title>
        <authorList>
            <person name="Artemov G.N."/>
            <person name="Peery A.N."/>
            <person name="Jiang X."/>
            <person name="Tu Z."/>
            <person name="Stegniy V.N."/>
            <person name="Sharakhova M.V."/>
            <person name="Sharakhov I.V."/>
        </authorList>
    </citation>
    <scope>NUCLEOTIDE SEQUENCE [LARGE SCALE GENOMIC DNA]</scope>
    <source>
        <strain evidence="4 5">ALBI9_A</strain>
    </source>
</reference>
<dbReference type="GO" id="GO:0005549">
    <property type="term" value="F:odorant binding"/>
    <property type="evidence" value="ECO:0007669"/>
    <property type="project" value="InterPro"/>
</dbReference>
<evidence type="ECO:0000313" key="5">
    <source>
        <dbReference type="Proteomes" id="UP000069272"/>
    </source>
</evidence>
<reference evidence="4" key="2">
    <citation type="submission" date="2022-08" db="UniProtKB">
        <authorList>
            <consortium name="EnsemblMetazoa"/>
        </authorList>
    </citation>
    <scope>IDENTIFICATION</scope>
    <source>
        <strain evidence="4">STECLA/ALBI9_A</strain>
    </source>
</reference>
<dbReference type="Pfam" id="PF01395">
    <property type="entry name" value="PBP_GOBP"/>
    <property type="match status" value="1"/>
</dbReference>
<dbReference type="GO" id="GO:0042048">
    <property type="term" value="P:olfactory behavior"/>
    <property type="evidence" value="ECO:0007669"/>
    <property type="project" value="TreeGrafter"/>
</dbReference>
<proteinExistence type="inferred from homology"/>
<comment type="subcellular location">
    <subcellularLocation>
        <location evidence="1">Secreted</location>
    </subcellularLocation>
</comment>
<dbReference type="SUPFAM" id="SSF47565">
    <property type="entry name" value="Insect pheromone/odorant-binding proteins"/>
    <property type="match status" value="1"/>
</dbReference>
<dbReference type="SMART" id="SM00708">
    <property type="entry name" value="PhBP"/>
    <property type="match status" value="1"/>
</dbReference>
<name>A0A182FQ67_ANOAL</name>
<accession>A0A182FQ67</accession>
<dbReference type="InterPro" id="IPR006170">
    <property type="entry name" value="PBP/GOBP"/>
</dbReference>
<dbReference type="GO" id="GO:0005576">
    <property type="term" value="C:extracellular region"/>
    <property type="evidence" value="ECO:0007669"/>
    <property type="project" value="UniProtKB-SubCell"/>
</dbReference>
<dbReference type="SMR" id="A0A182FQ67"/>
<dbReference type="GO" id="GO:0035275">
    <property type="term" value="F:dibutyl phthalate binding"/>
    <property type="evidence" value="ECO:0007669"/>
    <property type="project" value="TreeGrafter"/>
</dbReference>
<dbReference type="CDD" id="cd23992">
    <property type="entry name" value="PBP_GOBP"/>
    <property type="match status" value="1"/>
</dbReference>
<keyword evidence="5" id="KW-1185">Reference proteome</keyword>
<dbReference type="AlphaFoldDB" id="A0A182FQ67"/>
<organism evidence="4 5">
    <name type="scientific">Anopheles albimanus</name>
    <name type="common">New world malaria mosquito</name>
    <dbReference type="NCBI Taxonomy" id="7167"/>
    <lineage>
        <taxon>Eukaryota</taxon>
        <taxon>Metazoa</taxon>
        <taxon>Ecdysozoa</taxon>
        <taxon>Arthropoda</taxon>
        <taxon>Hexapoda</taxon>
        <taxon>Insecta</taxon>
        <taxon>Pterygota</taxon>
        <taxon>Neoptera</taxon>
        <taxon>Endopterygota</taxon>
        <taxon>Diptera</taxon>
        <taxon>Nematocera</taxon>
        <taxon>Culicoidea</taxon>
        <taxon>Culicidae</taxon>
        <taxon>Anophelinae</taxon>
        <taxon>Anopheles</taxon>
    </lineage>
</organism>
<evidence type="ECO:0000313" key="4">
    <source>
        <dbReference type="EnsemblMetazoa" id="AALB008686-PA"/>
    </source>
</evidence>
<protein>
    <submittedName>
        <fullName evidence="4">Uncharacterized protein</fullName>
    </submittedName>
</protein>
<dbReference type="GO" id="GO:0007608">
    <property type="term" value="P:sensory perception of smell"/>
    <property type="evidence" value="ECO:0007669"/>
    <property type="project" value="TreeGrafter"/>
</dbReference>
<evidence type="ECO:0000256" key="1">
    <source>
        <dbReference type="ARBA" id="ARBA00004613"/>
    </source>
</evidence>
<dbReference type="STRING" id="7167.A0A182FQ67"/>
<dbReference type="Proteomes" id="UP000069272">
    <property type="component" value="Chromosome 2R"/>
</dbReference>
<dbReference type="InterPro" id="IPR036728">
    <property type="entry name" value="PBP_GOBP_sf"/>
</dbReference>
<evidence type="ECO:0000256" key="3">
    <source>
        <dbReference type="ARBA" id="ARBA00022525"/>
    </source>
</evidence>
<dbReference type="VEuPathDB" id="VectorBase:AALB008686"/>
<evidence type="ECO:0000256" key="2">
    <source>
        <dbReference type="ARBA" id="ARBA00008098"/>
    </source>
</evidence>
<keyword evidence="3" id="KW-0964">Secreted</keyword>
<comment type="similarity">
    <text evidence="2">Belongs to the PBP/GOBP family.</text>
</comment>
<dbReference type="VEuPathDB" id="VectorBase:AALB20_026857"/>
<dbReference type="EnsemblMetazoa" id="AALB008686-RA">
    <property type="protein sequence ID" value="AALB008686-PA"/>
    <property type="gene ID" value="AALB008686"/>
</dbReference>
<sequence>MMQLQNTAITFRQVCQSKHPGVTDVDASTVSKGIFAETREFKCYLSCLLDIMQLARKGKINYEKASNQLQTMLPDDLKQDALLALAACKDVAREIRDHCEASLMLVRCFYENNPHFVFP</sequence>
<dbReference type="PANTHER" id="PTHR21364:SF2">
    <property type="entry name" value="GENERAL ODORANT-BINDING PROTEIN 19A"/>
    <property type="match status" value="1"/>
</dbReference>
<dbReference type="Gene3D" id="1.10.238.20">
    <property type="entry name" value="Pheromone/general odorant binding protein domain"/>
    <property type="match status" value="1"/>
</dbReference>
<dbReference type="PANTHER" id="PTHR21364">
    <property type="entry name" value="GENERAL ODORANT-BINDING PROTEIN 19A"/>
    <property type="match status" value="1"/>
</dbReference>